<proteinExistence type="predicted"/>
<dbReference type="EMBL" id="JBJXBP010000008">
    <property type="protein sequence ID" value="KAL3812901.1"/>
    <property type="molecule type" value="Genomic_DNA"/>
</dbReference>
<gene>
    <name evidence="1" type="ORF">ACJIZ3_014169</name>
</gene>
<sequence length="100" mass="10942">MRAIPVTVAVVLILAATSVTVYIKNKNKPQSLIMSFTLAGSLITITEALVAAPTYNVDKYIIHMEVGLYECTQSVHCTCSSQVTKLLPKVMKVFTKCVYS</sequence>
<protein>
    <recommendedName>
        <fullName evidence="3">Transmembrane protein</fullName>
    </recommendedName>
</protein>
<keyword evidence="2" id="KW-1185">Reference proteome</keyword>
<organism evidence="1 2">
    <name type="scientific">Penstemon smallii</name>
    <dbReference type="NCBI Taxonomy" id="265156"/>
    <lineage>
        <taxon>Eukaryota</taxon>
        <taxon>Viridiplantae</taxon>
        <taxon>Streptophyta</taxon>
        <taxon>Embryophyta</taxon>
        <taxon>Tracheophyta</taxon>
        <taxon>Spermatophyta</taxon>
        <taxon>Magnoliopsida</taxon>
        <taxon>eudicotyledons</taxon>
        <taxon>Gunneridae</taxon>
        <taxon>Pentapetalae</taxon>
        <taxon>asterids</taxon>
        <taxon>lamiids</taxon>
        <taxon>Lamiales</taxon>
        <taxon>Plantaginaceae</taxon>
        <taxon>Cheloneae</taxon>
        <taxon>Penstemon</taxon>
    </lineage>
</organism>
<reference evidence="1 2" key="1">
    <citation type="submission" date="2024-12" db="EMBL/GenBank/DDBJ databases">
        <title>The unique morphological basis and parallel evolutionary history of personate flowers in Penstemon.</title>
        <authorList>
            <person name="Depatie T.H."/>
            <person name="Wessinger C.A."/>
        </authorList>
    </citation>
    <scope>NUCLEOTIDE SEQUENCE [LARGE SCALE GENOMIC DNA]</scope>
    <source>
        <strain evidence="1">WTNN_2</strain>
        <tissue evidence="1">Leaf</tissue>
    </source>
</reference>
<evidence type="ECO:0000313" key="1">
    <source>
        <dbReference type="EMBL" id="KAL3812901.1"/>
    </source>
</evidence>
<comment type="caution">
    <text evidence="1">The sequence shown here is derived from an EMBL/GenBank/DDBJ whole genome shotgun (WGS) entry which is preliminary data.</text>
</comment>
<dbReference type="Proteomes" id="UP001634393">
    <property type="component" value="Unassembled WGS sequence"/>
</dbReference>
<accession>A0ABD3RM31</accession>
<evidence type="ECO:0000313" key="2">
    <source>
        <dbReference type="Proteomes" id="UP001634393"/>
    </source>
</evidence>
<dbReference type="AlphaFoldDB" id="A0ABD3RM31"/>
<name>A0ABD3RM31_9LAMI</name>
<evidence type="ECO:0008006" key="3">
    <source>
        <dbReference type="Google" id="ProtNLM"/>
    </source>
</evidence>